<dbReference type="PANTHER" id="PTHR10380">
    <property type="entry name" value="CUTICLE PROTEIN"/>
    <property type="match status" value="1"/>
</dbReference>
<dbReference type="PROSITE" id="PS51155">
    <property type="entry name" value="CHIT_BIND_RR_2"/>
    <property type="match status" value="1"/>
</dbReference>
<feature type="compositionally biased region" description="Low complexity" evidence="3">
    <location>
        <begin position="162"/>
        <end position="181"/>
    </location>
</feature>
<keyword evidence="4" id="KW-0472">Membrane</keyword>
<dbReference type="GO" id="GO:0008010">
    <property type="term" value="F:structural constituent of chitin-based larval cuticle"/>
    <property type="evidence" value="ECO:0007669"/>
    <property type="project" value="TreeGrafter"/>
</dbReference>
<name>A0A226EHY4_FOLCA</name>
<dbReference type="OMA" id="TWIADEN"/>
<dbReference type="EMBL" id="LNIX01000004">
    <property type="protein sequence ID" value="OXA56361.1"/>
    <property type="molecule type" value="Genomic_DNA"/>
</dbReference>
<reference evidence="5 6" key="1">
    <citation type="submission" date="2015-12" db="EMBL/GenBank/DDBJ databases">
        <title>The genome of Folsomia candida.</title>
        <authorList>
            <person name="Faddeeva A."/>
            <person name="Derks M.F."/>
            <person name="Anvar Y."/>
            <person name="Smit S."/>
            <person name="Van Straalen N."/>
            <person name="Roelofs D."/>
        </authorList>
    </citation>
    <scope>NUCLEOTIDE SEQUENCE [LARGE SCALE GENOMIC DNA]</scope>
    <source>
        <strain evidence="5 6">VU population</strain>
        <tissue evidence="5">Whole body</tissue>
    </source>
</reference>
<dbReference type="PANTHER" id="PTHR10380:SF173">
    <property type="entry name" value="CUTICULAR PROTEIN 47EF, ISOFORM C-RELATED"/>
    <property type="match status" value="1"/>
</dbReference>
<gene>
    <name evidence="5" type="ORF">Fcan01_09943</name>
</gene>
<evidence type="ECO:0000256" key="2">
    <source>
        <dbReference type="PROSITE-ProRule" id="PRU00497"/>
    </source>
</evidence>
<dbReference type="PROSITE" id="PS00233">
    <property type="entry name" value="CHIT_BIND_RR_1"/>
    <property type="match status" value="1"/>
</dbReference>
<proteinExistence type="predicted"/>
<dbReference type="Proteomes" id="UP000198287">
    <property type="component" value="Unassembled WGS sequence"/>
</dbReference>
<evidence type="ECO:0000256" key="3">
    <source>
        <dbReference type="SAM" id="MobiDB-lite"/>
    </source>
</evidence>
<keyword evidence="1 2" id="KW-0193">Cuticle</keyword>
<dbReference type="GO" id="GO:0062129">
    <property type="term" value="C:chitin-based extracellular matrix"/>
    <property type="evidence" value="ECO:0007669"/>
    <property type="project" value="TreeGrafter"/>
</dbReference>
<dbReference type="OrthoDB" id="7781803at2759"/>
<dbReference type="AlphaFoldDB" id="A0A226EHY4"/>
<keyword evidence="6" id="KW-1185">Reference proteome</keyword>
<sequence>MPLPSLPSKTIFCFSSSPTIHHKDIKVFIMKFLVFLAIVAVAVAQRGRAPAAQKPEDVTIVRSESENNGDGTYKFLWETSDGSKHEESGYLKPNPDSQAEYKDIQVSQGSYQYYAPEGDLIQVQYVADENGFQPTGEHLPTSPPIPAEIQKALDIIYSNIGSAPPAAPAKRPAARPASRRH</sequence>
<protein>
    <submittedName>
        <fullName evidence="5">Larval cuticle protein LCP-22</fullName>
    </submittedName>
</protein>
<dbReference type="STRING" id="158441.A0A226EHY4"/>
<evidence type="ECO:0000256" key="4">
    <source>
        <dbReference type="SAM" id="Phobius"/>
    </source>
</evidence>
<keyword evidence="4" id="KW-0812">Transmembrane</keyword>
<evidence type="ECO:0000313" key="5">
    <source>
        <dbReference type="EMBL" id="OXA56361.1"/>
    </source>
</evidence>
<dbReference type="InterPro" id="IPR050468">
    <property type="entry name" value="Cuticle_Struct_Prot"/>
</dbReference>
<evidence type="ECO:0000313" key="6">
    <source>
        <dbReference type="Proteomes" id="UP000198287"/>
    </source>
</evidence>
<feature type="region of interest" description="Disordered" evidence="3">
    <location>
        <begin position="160"/>
        <end position="181"/>
    </location>
</feature>
<feature type="transmembrane region" description="Helical" evidence="4">
    <location>
        <begin position="25"/>
        <end position="44"/>
    </location>
</feature>
<dbReference type="InterPro" id="IPR000618">
    <property type="entry name" value="Insect_cuticle"/>
</dbReference>
<evidence type="ECO:0000256" key="1">
    <source>
        <dbReference type="ARBA" id="ARBA00022460"/>
    </source>
</evidence>
<keyword evidence="4" id="KW-1133">Transmembrane helix</keyword>
<organism evidence="5 6">
    <name type="scientific">Folsomia candida</name>
    <name type="common">Springtail</name>
    <dbReference type="NCBI Taxonomy" id="158441"/>
    <lineage>
        <taxon>Eukaryota</taxon>
        <taxon>Metazoa</taxon>
        <taxon>Ecdysozoa</taxon>
        <taxon>Arthropoda</taxon>
        <taxon>Hexapoda</taxon>
        <taxon>Collembola</taxon>
        <taxon>Entomobryomorpha</taxon>
        <taxon>Isotomoidea</taxon>
        <taxon>Isotomidae</taxon>
        <taxon>Proisotominae</taxon>
        <taxon>Folsomia</taxon>
    </lineage>
</organism>
<dbReference type="Pfam" id="PF00379">
    <property type="entry name" value="Chitin_bind_4"/>
    <property type="match status" value="1"/>
</dbReference>
<dbReference type="PRINTS" id="PR00947">
    <property type="entry name" value="CUTICLE"/>
</dbReference>
<accession>A0A226EHY4</accession>
<dbReference type="InterPro" id="IPR031311">
    <property type="entry name" value="CHIT_BIND_RR_consensus"/>
</dbReference>
<comment type="caution">
    <text evidence="5">The sequence shown here is derived from an EMBL/GenBank/DDBJ whole genome shotgun (WGS) entry which is preliminary data.</text>
</comment>